<evidence type="ECO:0000256" key="14">
    <source>
        <dbReference type="RuleBase" id="RU004106"/>
    </source>
</evidence>
<dbReference type="GO" id="GO:0005829">
    <property type="term" value="C:cytosol"/>
    <property type="evidence" value="ECO:0007669"/>
    <property type="project" value="TreeGrafter"/>
</dbReference>
<evidence type="ECO:0000256" key="7">
    <source>
        <dbReference type="ARBA" id="ARBA00013053"/>
    </source>
</evidence>
<comment type="catalytic activity">
    <reaction evidence="13">
        <text>L-leucine + 2-oxoglutarate = 4-methyl-2-oxopentanoate + L-glutamate</text>
        <dbReference type="Rhea" id="RHEA:18321"/>
        <dbReference type="ChEBI" id="CHEBI:16810"/>
        <dbReference type="ChEBI" id="CHEBI:17865"/>
        <dbReference type="ChEBI" id="CHEBI:29985"/>
        <dbReference type="ChEBI" id="CHEBI:57427"/>
        <dbReference type="EC" id="2.6.1.42"/>
    </reaction>
</comment>
<dbReference type="Gene3D" id="3.20.10.10">
    <property type="entry name" value="D-amino Acid Aminotransferase, subunit A, domain 2"/>
    <property type="match status" value="1"/>
</dbReference>
<evidence type="ECO:0000313" key="16">
    <source>
        <dbReference type="EMBL" id="UYO39488.1"/>
    </source>
</evidence>
<gene>
    <name evidence="16" type="ORF">KQX62_22755</name>
</gene>
<keyword evidence="10" id="KW-0100">Branched-chain amino acid biosynthesis</keyword>
<evidence type="ECO:0000256" key="5">
    <source>
        <dbReference type="ARBA" id="ARBA00005072"/>
    </source>
</evidence>
<dbReference type="PROSITE" id="PS00770">
    <property type="entry name" value="AA_TRANSFER_CLASS_4"/>
    <property type="match status" value="1"/>
</dbReference>
<organism evidence="16 17">
    <name type="scientific">Rhodopseudomonas palustris</name>
    <dbReference type="NCBI Taxonomy" id="1076"/>
    <lineage>
        <taxon>Bacteria</taxon>
        <taxon>Pseudomonadati</taxon>
        <taxon>Pseudomonadota</taxon>
        <taxon>Alphaproteobacteria</taxon>
        <taxon>Hyphomicrobiales</taxon>
        <taxon>Nitrobacteraceae</taxon>
        <taxon>Rhodopseudomonas</taxon>
    </lineage>
</organism>
<evidence type="ECO:0000256" key="12">
    <source>
        <dbReference type="ARBA" id="ARBA00048798"/>
    </source>
</evidence>
<comment type="function">
    <text evidence="2">Acts on leucine, isoleucine and valine.</text>
</comment>
<proteinExistence type="inferred from homology"/>
<comment type="catalytic activity">
    <reaction evidence="11">
        <text>L-valine + 2-oxoglutarate = 3-methyl-2-oxobutanoate + L-glutamate</text>
        <dbReference type="Rhea" id="RHEA:24813"/>
        <dbReference type="ChEBI" id="CHEBI:11851"/>
        <dbReference type="ChEBI" id="CHEBI:16810"/>
        <dbReference type="ChEBI" id="CHEBI:29985"/>
        <dbReference type="ChEBI" id="CHEBI:57762"/>
        <dbReference type="EC" id="2.6.1.42"/>
    </reaction>
</comment>
<dbReference type="InterPro" id="IPR043132">
    <property type="entry name" value="BCAT-like_C"/>
</dbReference>
<dbReference type="Proteomes" id="UP001163166">
    <property type="component" value="Chromosome"/>
</dbReference>
<comment type="similarity">
    <text evidence="6 14">Belongs to the class-IV pyridoxal-phosphate-dependent aminotransferase family.</text>
</comment>
<keyword evidence="16" id="KW-0808">Transferase</keyword>
<dbReference type="Gene3D" id="3.30.470.10">
    <property type="match status" value="1"/>
</dbReference>
<dbReference type="AlphaFoldDB" id="A0AAX3DXR7"/>
<keyword evidence="10" id="KW-0028">Amino-acid biosynthesis</keyword>
<evidence type="ECO:0000256" key="13">
    <source>
        <dbReference type="ARBA" id="ARBA00049229"/>
    </source>
</evidence>
<reference evidence="16" key="1">
    <citation type="journal article" date="2022" name="Biol. Control">
        <title>In silico genomic analysis of Rhodopseudomonas palustris strains revealed potential biocontrol agents and crop yield enhancers.</title>
        <authorList>
            <person name="Surachat K."/>
            <person name="Kantachote D."/>
            <person name="Deachamag P."/>
            <person name="Wonglapsuwan M."/>
        </authorList>
    </citation>
    <scope>NUCLEOTIDE SEQUENCE</scope>
    <source>
        <strain evidence="16">TLS06</strain>
    </source>
</reference>
<evidence type="ECO:0000256" key="11">
    <source>
        <dbReference type="ARBA" id="ARBA00048212"/>
    </source>
</evidence>
<dbReference type="GO" id="GO:0004084">
    <property type="term" value="F:branched-chain-amino-acid transaminase activity"/>
    <property type="evidence" value="ECO:0007669"/>
    <property type="project" value="UniProtKB-EC"/>
</dbReference>
<keyword evidence="16" id="KW-0032">Aminotransferase</keyword>
<accession>A0AAX3DXR7</accession>
<comment type="pathway">
    <text evidence="4">Amino-acid biosynthesis; L-valine biosynthesis; L-valine from pyruvate: step 4/4.</text>
</comment>
<evidence type="ECO:0000256" key="6">
    <source>
        <dbReference type="ARBA" id="ARBA00009320"/>
    </source>
</evidence>
<evidence type="ECO:0000256" key="8">
    <source>
        <dbReference type="ARBA" id="ARBA00014472"/>
    </source>
</evidence>
<comment type="cofactor">
    <cofactor evidence="1 15">
        <name>pyridoxal 5'-phosphate</name>
        <dbReference type="ChEBI" id="CHEBI:597326"/>
    </cofactor>
</comment>
<dbReference type="InterPro" id="IPR050571">
    <property type="entry name" value="Class-IV_PLP-Dep_Aminotrnsfr"/>
</dbReference>
<evidence type="ECO:0000256" key="10">
    <source>
        <dbReference type="ARBA" id="ARBA00023304"/>
    </source>
</evidence>
<dbReference type="SUPFAM" id="SSF56752">
    <property type="entry name" value="D-aminoacid aminotransferase-like PLP-dependent enzymes"/>
    <property type="match status" value="1"/>
</dbReference>
<evidence type="ECO:0000313" key="17">
    <source>
        <dbReference type="Proteomes" id="UP001163166"/>
    </source>
</evidence>
<name>A0AAX3DXR7_RHOPL</name>
<evidence type="ECO:0000256" key="1">
    <source>
        <dbReference type="ARBA" id="ARBA00001933"/>
    </source>
</evidence>
<dbReference type="GO" id="GO:0009082">
    <property type="term" value="P:branched-chain amino acid biosynthetic process"/>
    <property type="evidence" value="ECO:0007669"/>
    <property type="project" value="UniProtKB-KW"/>
</dbReference>
<comment type="pathway">
    <text evidence="5">Amino-acid biosynthesis; L-leucine biosynthesis; L-leucine from 3-methyl-2-oxobutanoate: step 4/4.</text>
</comment>
<dbReference type="EMBL" id="CP076676">
    <property type="protein sequence ID" value="UYO39488.1"/>
    <property type="molecule type" value="Genomic_DNA"/>
</dbReference>
<keyword evidence="9 15" id="KW-0663">Pyridoxal phosphate</keyword>
<evidence type="ECO:0000256" key="2">
    <source>
        <dbReference type="ARBA" id="ARBA00003109"/>
    </source>
</evidence>
<dbReference type="Pfam" id="PF01063">
    <property type="entry name" value="Aminotran_4"/>
    <property type="match status" value="1"/>
</dbReference>
<dbReference type="InterPro" id="IPR018300">
    <property type="entry name" value="Aminotrans_IV_CS"/>
</dbReference>
<dbReference type="InterPro" id="IPR001544">
    <property type="entry name" value="Aminotrans_IV"/>
</dbReference>
<evidence type="ECO:0000256" key="15">
    <source>
        <dbReference type="RuleBase" id="RU004516"/>
    </source>
</evidence>
<dbReference type="PANTHER" id="PTHR42743:SF11">
    <property type="entry name" value="AMINODEOXYCHORISMATE LYASE"/>
    <property type="match status" value="1"/>
</dbReference>
<comment type="catalytic activity">
    <reaction evidence="12">
        <text>L-isoleucine + 2-oxoglutarate = (S)-3-methyl-2-oxopentanoate + L-glutamate</text>
        <dbReference type="Rhea" id="RHEA:24801"/>
        <dbReference type="ChEBI" id="CHEBI:16810"/>
        <dbReference type="ChEBI" id="CHEBI:29985"/>
        <dbReference type="ChEBI" id="CHEBI:35146"/>
        <dbReference type="ChEBI" id="CHEBI:58045"/>
        <dbReference type="EC" id="2.6.1.42"/>
    </reaction>
</comment>
<dbReference type="InterPro" id="IPR036038">
    <property type="entry name" value="Aminotransferase-like"/>
</dbReference>
<dbReference type="EC" id="2.6.1.42" evidence="7"/>
<dbReference type="PANTHER" id="PTHR42743">
    <property type="entry name" value="AMINO-ACID AMINOTRANSFERASE"/>
    <property type="match status" value="1"/>
</dbReference>
<dbReference type="NCBIfam" id="NF009896">
    <property type="entry name" value="PRK13356.1"/>
    <property type="match status" value="1"/>
</dbReference>
<evidence type="ECO:0000256" key="9">
    <source>
        <dbReference type="ARBA" id="ARBA00022898"/>
    </source>
</evidence>
<evidence type="ECO:0000256" key="4">
    <source>
        <dbReference type="ARBA" id="ARBA00004931"/>
    </source>
</evidence>
<evidence type="ECO:0000256" key="3">
    <source>
        <dbReference type="ARBA" id="ARBA00004824"/>
    </source>
</evidence>
<sequence length="293" mass="32548">MDPTMPAAAPINYSQTWTFFEGEWHDGNVPIMGPRTHAAWLGSMVFDGARAFEGVTPDLDRHLARINWSATNFKLNALVDQPTWLGLVQDGLKRFAGNAELYIRPMYWAQNGVGGGVLFDPDTTNWCLCIYEAPMPKPTGLSITLSPFRRPTAESAPVEAKAGCLYPNNSRAMMEAKSRGFDNCLLRDMLGHIAELGNSNIFMAKDGVVYTPAANGTFLSGITRQRVIELLRGDGVTVIERSLSYRDFETADEIFASGNFSKVQPIIRIDDRSLQPGPFYAKARKLYWEFAHG</sequence>
<protein>
    <recommendedName>
        <fullName evidence="8">Probable branched-chain-amino-acid aminotransferase</fullName>
        <ecNumber evidence="7">2.6.1.42</ecNumber>
    </recommendedName>
</protein>
<dbReference type="InterPro" id="IPR043131">
    <property type="entry name" value="BCAT-like_N"/>
</dbReference>
<comment type="pathway">
    <text evidence="3">Amino-acid biosynthesis; L-isoleucine biosynthesis; L-isoleucine from 2-oxobutanoate: step 4/4.</text>
</comment>